<name>A0AAF0YFT1_9TREE</name>
<dbReference type="RefSeq" id="XP_062631971.1">
    <property type="nucleotide sequence ID" value="XM_062775987.1"/>
</dbReference>
<dbReference type="EMBL" id="CP086720">
    <property type="protein sequence ID" value="WOO85945.1"/>
    <property type="molecule type" value="Genomic_DNA"/>
</dbReference>
<dbReference type="GeneID" id="87812595"/>
<gene>
    <name evidence="2" type="ORF">LOC62_07G009434</name>
</gene>
<dbReference type="SUPFAM" id="SSF52113">
    <property type="entry name" value="BRCT domain"/>
    <property type="match status" value="1"/>
</dbReference>
<dbReference type="AlphaFoldDB" id="A0AAF0YFT1"/>
<evidence type="ECO:0000313" key="3">
    <source>
        <dbReference type="Proteomes" id="UP000827549"/>
    </source>
</evidence>
<dbReference type="Proteomes" id="UP000827549">
    <property type="component" value="Chromosome 7"/>
</dbReference>
<reference evidence="2" key="1">
    <citation type="submission" date="2023-10" db="EMBL/GenBank/DDBJ databases">
        <authorList>
            <person name="Noh H."/>
        </authorList>
    </citation>
    <scope>NUCLEOTIDE SEQUENCE</scope>
    <source>
        <strain evidence="2">DUCC4014</strain>
    </source>
</reference>
<protein>
    <recommendedName>
        <fullName evidence="4">BRCT domain-containing protein</fullName>
    </recommendedName>
</protein>
<evidence type="ECO:0008006" key="4">
    <source>
        <dbReference type="Google" id="ProtNLM"/>
    </source>
</evidence>
<proteinExistence type="predicted"/>
<keyword evidence="3" id="KW-1185">Reference proteome</keyword>
<evidence type="ECO:0000256" key="1">
    <source>
        <dbReference type="SAM" id="MobiDB-lite"/>
    </source>
</evidence>
<feature type="region of interest" description="Disordered" evidence="1">
    <location>
        <begin position="107"/>
        <end position="126"/>
    </location>
</feature>
<accession>A0AAF0YFT1</accession>
<dbReference type="InterPro" id="IPR036420">
    <property type="entry name" value="BRCT_dom_sf"/>
</dbReference>
<sequence>MASNNSMEGCVFFFQRHGLTLRTLRDSEDLVKSQGGTVTQDIESATHVVALPRDGIHNWEVMPRHKPPSSMDTRDMDFTQIAYVAFHTPKKPRVVLLEYIQAWSEHGRQPTGDSAASWNIHRHGTH</sequence>
<organism evidence="2 3">
    <name type="scientific">Vanrija pseudolonga</name>
    <dbReference type="NCBI Taxonomy" id="143232"/>
    <lineage>
        <taxon>Eukaryota</taxon>
        <taxon>Fungi</taxon>
        <taxon>Dikarya</taxon>
        <taxon>Basidiomycota</taxon>
        <taxon>Agaricomycotina</taxon>
        <taxon>Tremellomycetes</taxon>
        <taxon>Trichosporonales</taxon>
        <taxon>Trichosporonaceae</taxon>
        <taxon>Vanrija</taxon>
    </lineage>
</organism>
<evidence type="ECO:0000313" key="2">
    <source>
        <dbReference type="EMBL" id="WOO85945.1"/>
    </source>
</evidence>